<keyword evidence="7" id="KW-0732">Signal</keyword>
<dbReference type="Gene3D" id="1.20.140.150">
    <property type="match status" value="1"/>
</dbReference>
<feature type="transmembrane region" description="Helical" evidence="11">
    <location>
        <begin position="170"/>
        <end position="188"/>
    </location>
</feature>
<dbReference type="GeneID" id="107096892"/>
<keyword evidence="4" id="KW-1003">Cell membrane</keyword>
<dbReference type="STRING" id="28743.ENSCVAP00000003320"/>
<comment type="subcellular location">
    <subcellularLocation>
        <location evidence="1">Cell membrane</location>
        <topology evidence="1">Multi-pass membrane protein</topology>
    </subcellularLocation>
</comment>
<evidence type="ECO:0000256" key="10">
    <source>
        <dbReference type="ARBA" id="ARBA00023180"/>
    </source>
</evidence>
<dbReference type="PANTHER" id="PTHR32012:SF0">
    <property type="entry name" value="TRANSMEMBRANE PROTEIN 182"/>
    <property type="match status" value="1"/>
</dbReference>
<dbReference type="InterPro" id="IPR004031">
    <property type="entry name" value="PMP22/EMP/MP20/Claudin"/>
</dbReference>
<name>A0A3Q2FHD0_CYPVA</name>
<comment type="similarity">
    <text evidence="2">Belongs to the TMEM182 family.</text>
</comment>
<dbReference type="GO" id="GO:0005886">
    <property type="term" value="C:plasma membrane"/>
    <property type="evidence" value="ECO:0007669"/>
    <property type="project" value="UniProtKB-SubCell"/>
</dbReference>
<evidence type="ECO:0000256" key="4">
    <source>
        <dbReference type="ARBA" id="ARBA00022475"/>
    </source>
</evidence>
<feature type="transmembrane region" description="Helical" evidence="11">
    <location>
        <begin position="133"/>
        <end position="158"/>
    </location>
</feature>
<keyword evidence="9 11" id="KW-0472">Membrane</keyword>
<evidence type="ECO:0000313" key="13">
    <source>
        <dbReference type="Proteomes" id="UP000265020"/>
    </source>
</evidence>
<dbReference type="Proteomes" id="UP000265020">
    <property type="component" value="Unassembled WGS sequence"/>
</dbReference>
<reference evidence="12" key="2">
    <citation type="submission" date="2025-09" db="UniProtKB">
        <authorList>
            <consortium name="Ensembl"/>
        </authorList>
    </citation>
    <scope>IDENTIFICATION</scope>
</reference>
<dbReference type="InterPro" id="IPR026763">
    <property type="entry name" value="TMEM182"/>
</dbReference>
<evidence type="ECO:0000256" key="8">
    <source>
        <dbReference type="ARBA" id="ARBA00022989"/>
    </source>
</evidence>
<feature type="transmembrane region" description="Helical" evidence="11">
    <location>
        <begin position="218"/>
        <end position="240"/>
    </location>
</feature>
<dbReference type="GeneTree" id="ENSGT00390000017581"/>
<dbReference type="CTD" id="503742"/>
<reference evidence="12" key="1">
    <citation type="submission" date="2025-08" db="UniProtKB">
        <authorList>
            <consortium name="Ensembl"/>
        </authorList>
    </citation>
    <scope>IDENTIFICATION</scope>
</reference>
<keyword evidence="5" id="KW-0517">Myogenesis</keyword>
<dbReference type="AlphaFoldDB" id="A0A3Q2FHD0"/>
<evidence type="ECO:0000256" key="11">
    <source>
        <dbReference type="SAM" id="Phobius"/>
    </source>
</evidence>
<dbReference type="KEGG" id="cvg:107096892"/>
<keyword evidence="8 11" id="KW-1133">Transmembrane helix</keyword>
<dbReference type="Ensembl" id="ENSCVAT00000010240.1">
    <property type="protein sequence ID" value="ENSCVAP00000003320.1"/>
    <property type="gene ID" value="ENSCVAG00000004487.1"/>
</dbReference>
<keyword evidence="6 11" id="KW-0812">Transmembrane</keyword>
<dbReference type="RefSeq" id="XP_015249264.1">
    <property type="nucleotide sequence ID" value="XM_015393778.1"/>
</dbReference>
<accession>A0A3Q2FHD0</accession>
<evidence type="ECO:0000256" key="2">
    <source>
        <dbReference type="ARBA" id="ARBA00006418"/>
    </source>
</evidence>
<dbReference type="PANTHER" id="PTHR32012">
    <property type="entry name" value="TRANSMEMBRANE PROTEIN 182-RELATED"/>
    <property type="match status" value="1"/>
</dbReference>
<protein>
    <recommendedName>
        <fullName evidence="3">Transmembrane protein 182</fullName>
    </recommendedName>
</protein>
<dbReference type="GO" id="GO:0007517">
    <property type="term" value="P:muscle organ development"/>
    <property type="evidence" value="ECO:0007669"/>
    <property type="project" value="UniProtKB-KW"/>
</dbReference>
<evidence type="ECO:0000256" key="1">
    <source>
        <dbReference type="ARBA" id="ARBA00004651"/>
    </source>
</evidence>
<keyword evidence="13" id="KW-1185">Reference proteome</keyword>
<evidence type="ECO:0000256" key="6">
    <source>
        <dbReference type="ARBA" id="ARBA00022692"/>
    </source>
</evidence>
<organism evidence="12 13">
    <name type="scientific">Cyprinodon variegatus</name>
    <name type="common">Sheepshead minnow</name>
    <dbReference type="NCBI Taxonomy" id="28743"/>
    <lineage>
        <taxon>Eukaryota</taxon>
        <taxon>Metazoa</taxon>
        <taxon>Chordata</taxon>
        <taxon>Craniata</taxon>
        <taxon>Vertebrata</taxon>
        <taxon>Euteleostomi</taxon>
        <taxon>Actinopterygii</taxon>
        <taxon>Neopterygii</taxon>
        <taxon>Teleostei</taxon>
        <taxon>Neoteleostei</taxon>
        <taxon>Acanthomorphata</taxon>
        <taxon>Ovalentaria</taxon>
        <taxon>Atherinomorphae</taxon>
        <taxon>Cyprinodontiformes</taxon>
        <taxon>Cyprinodontidae</taxon>
        <taxon>Cyprinodon</taxon>
    </lineage>
</organism>
<proteinExistence type="inferred from homology"/>
<evidence type="ECO:0000256" key="5">
    <source>
        <dbReference type="ARBA" id="ARBA00022541"/>
    </source>
</evidence>
<evidence type="ECO:0000256" key="7">
    <source>
        <dbReference type="ARBA" id="ARBA00022729"/>
    </source>
</evidence>
<dbReference type="Pfam" id="PF13903">
    <property type="entry name" value="Claudin_2"/>
    <property type="match status" value="1"/>
</dbReference>
<evidence type="ECO:0000313" key="12">
    <source>
        <dbReference type="Ensembl" id="ENSCVAP00000003320.1"/>
    </source>
</evidence>
<evidence type="ECO:0000256" key="3">
    <source>
        <dbReference type="ARBA" id="ARBA00014600"/>
    </source>
</evidence>
<evidence type="ECO:0000256" key="9">
    <source>
        <dbReference type="ARBA" id="ARBA00023136"/>
    </source>
</evidence>
<sequence length="248" mass="27137">MKLSVALCFAGVFGALAAVFTFLSFGTDYWLIGSETCSPDSKDSEDNGGLTITLAADVVHDEGGDTISYHSGFFWTCYFGQMFDSNLNKTAAVVFSNKNFVKACYPSYLYPFPQESPTNNTTNDNSAIIYRGFWSVFMLISVATVAIGGFLIICAAPFANHCLYKAGGGLFLTSGFFLLGVVVMHVVWLQALDVIQTYIEHSRSHHCPDFTLTLSYGLSFVFAPIGVLFSFLAGLLFLLIGRTVRIHH</sequence>
<dbReference type="OrthoDB" id="9942154at2759"/>
<keyword evidence="10" id="KW-0325">Glycoprotein</keyword>
<dbReference type="OMA" id="RYGWSFI"/>